<evidence type="ECO:0000313" key="1">
    <source>
        <dbReference type="EMBL" id="VEL23169.1"/>
    </source>
</evidence>
<dbReference type="Proteomes" id="UP000784294">
    <property type="component" value="Unassembled WGS sequence"/>
</dbReference>
<keyword evidence="2" id="KW-1185">Reference proteome</keyword>
<dbReference type="EMBL" id="CAAALY010060413">
    <property type="protein sequence ID" value="VEL23169.1"/>
    <property type="molecule type" value="Genomic_DNA"/>
</dbReference>
<dbReference type="AlphaFoldDB" id="A0A3S5A957"/>
<protein>
    <submittedName>
        <fullName evidence="1">Uncharacterized protein</fullName>
    </submittedName>
</protein>
<gene>
    <name evidence="1" type="ORF">PXEA_LOCUS16609</name>
</gene>
<accession>A0A3S5A957</accession>
<comment type="caution">
    <text evidence="1">The sequence shown here is derived from an EMBL/GenBank/DDBJ whole genome shotgun (WGS) entry which is preliminary data.</text>
</comment>
<name>A0A3S5A957_9PLAT</name>
<evidence type="ECO:0000313" key="2">
    <source>
        <dbReference type="Proteomes" id="UP000784294"/>
    </source>
</evidence>
<organism evidence="1 2">
    <name type="scientific">Protopolystoma xenopodis</name>
    <dbReference type="NCBI Taxonomy" id="117903"/>
    <lineage>
        <taxon>Eukaryota</taxon>
        <taxon>Metazoa</taxon>
        <taxon>Spiralia</taxon>
        <taxon>Lophotrochozoa</taxon>
        <taxon>Platyhelminthes</taxon>
        <taxon>Monogenea</taxon>
        <taxon>Polyopisthocotylea</taxon>
        <taxon>Polystomatidea</taxon>
        <taxon>Polystomatidae</taxon>
        <taxon>Protopolystoma</taxon>
    </lineage>
</organism>
<reference evidence="1" key="1">
    <citation type="submission" date="2018-11" db="EMBL/GenBank/DDBJ databases">
        <authorList>
            <consortium name="Pathogen Informatics"/>
        </authorList>
    </citation>
    <scope>NUCLEOTIDE SEQUENCE</scope>
</reference>
<sequence>MVGPEPTQGHGFFAGMPLPNMPIMQHRPAEGFDIPLFRPITPLLDMPPMTAGRSWLPGEPQEYEFRLSTENEYGVSEPIYSRISISPKEISRPVHLARRLSLPRHTSEETIIEPYEPVTTHILPAPRGPIRLATPSIAPLAPTGKEDRRLAPSHGQLEGLEVTWKPPYDTDRVSGYEVLYRSPFDTLWQHLAFRDVSAPHMALPSTLLQRLPETLTIGIRSFGDRHPTSLRRPISKFIEETVSIPRTSLPTSLHKPLHLPSSPDTLQPTTLGSQALDRPVLFTGQAPLGHVQASVIHEASDLWPSGEQVSISWDLSSRRVRRANFGLAGLQEPDTYAIFARPLGCSEWHEVKRVRTDLPSRLGRASIGTLPSEVDLYLGVAPVSGRQIGPITSILDPIRISAALSLPGGSSDLPWDRRVRLQSIPLEVVPSGVSTAHTIWRPPAEVLDILLPLRPSQYYMETRRPGQPHWQPVGRSINGFDLERTRSPLGRHPFTPQLADKDQAFLVDNLKPGEYLDLRLMAQITGGKEPIQVSEITPYRFKPPYGELVYELGRLRVLYS</sequence>
<proteinExistence type="predicted"/>